<dbReference type="PANTHER" id="PTHR37024:SF3">
    <property type="entry name" value="TYPE VI SECRETION SYSTEM PROTEIN TSSA"/>
    <property type="match status" value="1"/>
</dbReference>
<dbReference type="RefSeq" id="WP_123782303.1">
    <property type="nucleotide sequence ID" value="NZ_RKIK01000033.1"/>
</dbReference>
<dbReference type="InterPro" id="IPR010657">
    <property type="entry name" value="ImpA_N"/>
</dbReference>
<dbReference type="PANTHER" id="PTHR37024">
    <property type="entry name" value="TYPE VI SECRETION SYSTEM DUF2094 AND IMPA-RELATED DOMAIN PROTEIN"/>
    <property type="match status" value="1"/>
</dbReference>
<evidence type="ECO:0000313" key="2">
    <source>
        <dbReference type="EMBL" id="ROV59758.1"/>
    </source>
</evidence>
<dbReference type="Proteomes" id="UP000278792">
    <property type="component" value="Unassembled WGS sequence"/>
</dbReference>
<gene>
    <name evidence="2" type="primary">tssA</name>
    <name evidence="2" type="ORF">EGH82_12315</name>
</gene>
<evidence type="ECO:0000313" key="3">
    <source>
        <dbReference type="Proteomes" id="UP000278792"/>
    </source>
</evidence>
<dbReference type="AlphaFoldDB" id="A0A3N3DZS5"/>
<sequence length="472" mass="53848">MGIAQYPQCIAKPINSENLVGEKLDDDPQFDFIEDEMMKVGSLSHSTVEWDKVEQTTVKLLSTQSKDIRLLAYLLQCLHAQPTPLKVITSFQIMKEFLSLYWLESYPIPGQKGKKLRSKLFEQMAQRFQMLTEKYDFSRLDDAQCKALLRAAEEWYQATVEQSIDSDAVDSVTRRIRLEISSIQERAKLTQAQTPPNPAVPVTSSNEVTQEPNIVVDHSSDKASKQTLLKVADFIGEQQSGMALSIRLRRFAVWESINSLPDHKPDGETMLRGMQSDRVKDYQDQMREPDHTLWRKVEQSLTLAPFWFDGQLMSYNIASHLGESQACIAIVEQTESFLQRMPSLLNLKFKGGTPFVSEQVQQWLEDVSPTRSSTSSAVGEGWDEIRKEALQIAEENSLETALTMLNQGLTSAKETRDQFYWRLLTADILRTHDLGAMAEQHYQILNQQVSALSVPEWEPSLVEQIRKYTTSE</sequence>
<accession>A0A3N3DZS5</accession>
<dbReference type="NCBIfam" id="TIGR03362">
    <property type="entry name" value="VI_chp_7"/>
    <property type="match status" value="1"/>
</dbReference>
<comment type="caution">
    <text evidence="2">The sequence shown here is derived from an EMBL/GenBank/DDBJ whole genome shotgun (WGS) entry which is preliminary data.</text>
</comment>
<dbReference type="EMBL" id="RKIK01000033">
    <property type="protein sequence ID" value="ROV59758.1"/>
    <property type="molecule type" value="Genomic_DNA"/>
</dbReference>
<protein>
    <submittedName>
        <fullName evidence="2">Type VI secretion system protein TssA</fullName>
    </submittedName>
</protein>
<reference evidence="2 3" key="1">
    <citation type="submission" date="2018-11" db="EMBL/GenBank/DDBJ databases">
        <title>Vibrio ponticus strain CAIM 1751 pathogenic for the snapper Lutjanus guttatus.</title>
        <authorList>
            <person name="Soto-Rodriguez S."/>
            <person name="Lozano-Olvera R."/>
            <person name="Gomez-Gil B."/>
        </authorList>
    </citation>
    <scope>NUCLEOTIDE SEQUENCE [LARGE SCALE GENOMIC DNA]</scope>
    <source>
        <strain evidence="2 3">CAIM 1751</strain>
    </source>
</reference>
<evidence type="ECO:0000259" key="1">
    <source>
        <dbReference type="Pfam" id="PF06812"/>
    </source>
</evidence>
<proteinExistence type="predicted"/>
<dbReference type="InterPro" id="IPR017739">
    <property type="entry name" value="T6SS-assoc_VCA0119"/>
</dbReference>
<organism evidence="2 3">
    <name type="scientific">Vibrio ponticus</name>
    <dbReference type="NCBI Taxonomy" id="265668"/>
    <lineage>
        <taxon>Bacteria</taxon>
        <taxon>Pseudomonadati</taxon>
        <taxon>Pseudomonadota</taxon>
        <taxon>Gammaproteobacteria</taxon>
        <taxon>Vibrionales</taxon>
        <taxon>Vibrionaceae</taxon>
        <taxon>Vibrio</taxon>
    </lineage>
</organism>
<dbReference type="Pfam" id="PF16989">
    <property type="entry name" value="T6SS_VasJ"/>
    <property type="match status" value="1"/>
</dbReference>
<feature type="domain" description="ImpA N-terminal" evidence="1">
    <location>
        <begin position="12"/>
        <end position="125"/>
    </location>
</feature>
<name>A0A3N3DZS5_9VIBR</name>
<dbReference type="Pfam" id="PF06812">
    <property type="entry name" value="ImpA_N"/>
    <property type="match status" value="1"/>
</dbReference>